<dbReference type="OrthoDB" id="5346950at2"/>
<proteinExistence type="predicted"/>
<dbReference type="PANTHER" id="PTHR34703:SF1">
    <property type="entry name" value="ANTIPORTER SUBUNIT MNHG2-RELATED"/>
    <property type="match status" value="1"/>
</dbReference>
<feature type="region of interest" description="Disordered" evidence="1">
    <location>
        <begin position="107"/>
        <end position="129"/>
    </location>
</feature>
<dbReference type="PANTHER" id="PTHR34703">
    <property type="entry name" value="ANTIPORTER SUBUNIT MNHG2-RELATED"/>
    <property type="match status" value="1"/>
</dbReference>
<evidence type="ECO:0000313" key="4">
    <source>
        <dbReference type="Proteomes" id="UP000000577"/>
    </source>
</evidence>
<name>Q74AL5_GEOSL</name>
<keyword evidence="2" id="KW-0472">Membrane</keyword>
<dbReference type="RefSeq" id="WP_010942974.1">
    <property type="nucleotide sequence ID" value="NC_002939.5"/>
</dbReference>
<dbReference type="KEGG" id="gsu:GSU2338"/>
<dbReference type="SMR" id="Q74AL5"/>
<keyword evidence="2" id="KW-1133">Transmembrane helix</keyword>
<feature type="transmembrane region" description="Helical" evidence="2">
    <location>
        <begin position="68"/>
        <end position="88"/>
    </location>
</feature>
<dbReference type="HOGENOM" id="CLU_121334_0_6_7"/>
<dbReference type="eggNOG" id="COG1320">
    <property type="taxonomic scope" value="Bacteria"/>
</dbReference>
<dbReference type="InterPro" id="IPR005133">
    <property type="entry name" value="PhaG_MnhG_YufB"/>
</dbReference>
<sequence length="129" mass="13378">MRDTIIAILLGGGAFFAVLAAIGIVRFPDLYVRLSAATKASTLGTSLILAGVALFFDDAAVTGKITAIIVFIALTAPVAAHMLGRAAYFSGVPLWEKSVRDDLASSGEWCKRDDTDGAGTGQADSRADT</sequence>
<accession>Q74AL5</accession>
<reference evidence="3 4" key="2">
    <citation type="journal article" date="2012" name="BMC Genomics">
        <title>Comparative genomic analysis of Geobacter sulfurreducens KN400, a strain with enhanced capacity for extracellular electron transfer and electricity production.</title>
        <authorList>
            <person name="Butler J.E."/>
            <person name="Young N.D."/>
            <person name="Aklujkar M."/>
            <person name="Lovley D.R."/>
        </authorList>
    </citation>
    <scope>NUCLEOTIDE SEQUENCE [LARGE SCALE GENOMIC DNA]</scope>
    <source>
        <strain evidence="4">ATCC 51573 / DSM 12127 / PCA</strain>
    </source>
</reference>
<dbReference type="NCBIfam" id="TIGR01300">
    <property type="entry name" value="CPA3_mnhG_phaG"/>
    <property type="match status" value="1"/>
</dbReference>
<evidence type="ECO:0000256" key="1">
    <source>
        <dbReference type="SAM" id="MobiDB-lite"/>
    </source>
</evidence>
<dbReference type="EMBL" id="AE017180">
    <property type="protein sequence ID" value="AAR35713.1"/>
    <property type="molecule type" value="Genomic_DNA"/>
</dbReference>
<keyword evidence="4" id="KW-1185">Reference proteome</keyword>
<dbReference type="NCBIfam" id="NF009314">
    <property type="entry name" value="PRK12674.1-2"/>
    <property type="match status" value="1"/>
</dbReference>
<dbReference type="Pfam" id="PF03334">
    <property type="entry name" value="PhaG_MnhG_YufB"/>
    <property type="match status" value="1"/>
</dbReference>
<dbReference type="STRING" id="243231.GSU2338"/>
<gene>
    <name evidence="3" type="primary">mrpG</name>
    <name evidence="3" type="ordered locus">GSU2338</name>
</gene>
<dbReference type="GO" id="GO:0015385">
    <property type="term" value="F:sodium:proton antiporter activity"/>
    <property type="evidence" value="ECO:0000318"/>
    <property type="project" value="GO_Central"/>
</dbReference>
<dbReference type="PATRIC" id="fig|243231.5.peg.2369"/>
<reference evidence="3 4" key="1">
    <citation type="journal article" date="2003" name="Science">
        <title>Genome of Geobacter sulfurreducens: metal reduction in subsurface environments.</title>
        <authorList>
            <person name="Methe B.A."/>
            <person name="Nelson K.E."/>
            <person name="Eisen J.A."/>
            <person name="Paulsen I.T."/>
            <person name="Nelson W."/>
            <person name="Heidelberg J.F."/>
            <person name="Wu D."/>
            <person name="Wu M."/>
            <person name="Ward N."/>
            <person name="Beanan M.J."/>
            <person name="Dodson R.J."/>
            <person name="Madupu R."/>
            <person name="Brinkac L.M."/>
            <person name="Daugherty S.C."/>
            <person name="DeBoy R.T."/>
            <person name="Durkin A.S."/>
            <person name="Gwinn M."/>
            <person name="Kolonay J.F."/>
            <person name="Sullivan S.A."/>
            <person name="Haft D.H."/>
            <person name="Selengut J."/>
            <person name="Davidsen T.M."/>
            <person name="Zafar N."/>
            <person name="White O."/>
            <person name="Tran B."/>
            <person name="Romero C."/>
            <person name="Forberger H.A."/>
            <person name="Weidman J."/>
            <person name="Khouri H."/>
            <person name="Feldblyum T.V."/>
            <person name="Utterback T.R."/>
            <person name="Van Aken S.E."/>
            <person name="Lovley D.R."/>
            <person name="Fraser C.M."/>
        </authorList>
    </citation>
    <scope>NUCLEOTIDE SEQUENCE [LARGE SCALE GENOMIC DNA]</scope>
    <source>
        <strain evidence="4">ATCC 51573 / DSM 12127 / PCA</strain>
    </source>
</reference>
<dbReference type="InParanoid" id="Q74AL5"/>
<protein>
    <submittedName>
        <fullName evidence="3">Sodium/proton antiporter complex Mrp, protein G</fullName>
    </submittedName>
</protein>
<keyword evidence="2" id="KW-0812">Transmembrane</keyword>
<dbReference type="AlphaFoldDB" id="Q74AL5"/>
<organism evidence="3 4">
    <name type="scientific">Geobacter sulfurreducens (strain ATCC 51573 / DSM 12127 / PCA)</name>
    <dbReference type="NCBI Taxonomy" id="243231"/>
    <lineage>
        <taxon>Bacteria</taxon>
        <taxon>Pseudomonadati</taxon>
        <taxon>Thermodesulfobacteriota</taxon>
        <taxon>Desulfuromonadia</taxon>
        <taxon>Geobacterales</taxon>
        <taxon>Geobacteraceae</taxon>
        <taxon>Geobacter</taxon>
    </lineage>
</organism>
<dbReference type="Proteomes" id="UP000000577">
    <property type="component" value="Chromosome"/>
</dbReference>
<evidence type="ECO:0000313" key="3">
    <source>
        <dbReference type="EMBL" id="AAR35713.1"/>
    </source>
</evidence>
<dbReference type="EnsemblBacteria" id="AAR35713">
    <property type="protein sequence ID" value="AAR35713"/>
    <property type="gene ID" value="GSU2338"/>
</dbReference>
<evidence type="ECO:0000256" key="2">
    <source>
        <dbReference type="SAM" id="Phobius"/>
    </source>
</evidence>
<feature type="transmembrane region" description="Helical" evidence="2">
    <location>
        <begin position="36"/>
        <end position="56"/>
    </location>
</feature>